<dbReference type="PIRSF" id="PIRSF021700">
    <property type="entry name" value="3_dmu_93_MTrfase"/>
    <property type="match status" value="1"/>
</dbReference>
<dbReference type="RefSeq" id="WP_064037318.1">
    <property type="nucleotide sequence ID" value="NZ_LUUH01000063.1"/>
</dbReference>
<dbReference type="EMBL" id="LUUH01000063">
    <property type="protein sequence ID" value="OAI02209.1"/>
    <property type="molecule type" value="Genomic_DNA"/>
</dbReference>
<dbReference type="Proteomes" id="UP000077763">
    <property type="component" value="Unassembled WGS sequence"/>
</dbReference>
<dbReference type="CDD" id="cd06588">
    <property type="entry name" value="PhnB_like"/>
    <property type="match status" value="1"/>
</dbReference>
<accession>A0A177MBM9</accession>
<sequence>MPKITPFLWFDDQAEQAMNYYVSIFKNSKVLSVNRYGDAGPGPKGSVMTANFELDGQVFTALNGGPTYLRQPFSPAISFVVHCETQAEVDHYWEKLSEGGKTNQCAWLDDKFGVTWQIVPNVLLELISDPDPVKAGRVMQAMLQMTKIDIDTLKRAYEQS</sequence>
<evidence type="ECO:0000259" key="1">
    <source>
        <dbReference type="Pfam" id="PF06983"/>
    </source>
</evidence>
<organism evidence="2 3">
    <name type="scientific">Methylomonas methanica</name>
    <dbReference type="NCBI Taxonomy" id="421"/>
    <lineage>
        <taxon>Bacteria</taxon>
        <taxon>Pseudomonadati</taxon>
        <taxon>Pseudomonadota</taxon>
        <taxon>Gammaproteobacteria</taxon>
        <taxon>Methylococcales</taxon>
        <taxon>Methylococcaceae</taxon>
        <taxon>Methylomonas</taxon>
    </lineage>
</organism>
<dbReference type="Pfam" id="PF06983">
    <property type="entry name" value="3-dmu-9_3-mt"/>
    <property type="match status" value="1"/>
</dbReference>
<comment type="caution">
    <text evidence="2">The sequence shown here is derived from an EMBL/GenBank/DDBJ whole genome shotgun (WGS) entry which is preliminary data.</text>
</comment>
<dbReference type="InterPro" id="IPR028973">
    <property type="entry name" value="PhnB-like"/>
</dbReference>
<gene>
    <name evidence="2" type="ORF">A1353_16990</name>
</gene>
<name>A0A177MBM9_METMH</name>
<dbReference type="InterPro" id="IPR009725">
    <property type="entry name" value="3_dmu_93_MTrfase"/>
</dbReference>
<dbReference type="Gene3D" id="3.10.180.10">
    <property type="entry name" value="2,3-Dihydroxybiphenyl 1,2-Dioxygenase, domain 1"/>
    <property type="match status" value="1"/>
</dbReference>
<dbReference type="InterPro" id="IPR029068">
    <property type="entry name" value="Glyas_Bleomycin-R_OHBP_Dase"/>
</dbReference>
<protein>
    <recommendedName>
        <fullName evidence="1">PhnB-like domain-containing protein</fullName>
    </recommendedName>
</protein>
<dbReference type="PANTHER" id="PTHR33990">
    <property type="entry name" value="PROTEIN YJDN-RELATED"/>
    <property type="match status" value="1"/>
</dbReference>
<proteinExistence type="predicted"/>
<evidence type="ECO:0000313" key="3">
    <source>
        <dbReference type="Proteomes" id="UP000077763"/>
    </source>
</evidence>
<dbReference type="AlphaFoldDB" id="A0A177MBM9"/>
<dbReference type="SUPFAM" id="SSF54593">
    <property type="entry name" value="Glyoxalase/Bleomycin resistance protein/Dihydroxybiphenyl dioxygenase"/>
    <property type="match status" value="1"/>
</dbReference>
<feature type="domain" description="PhnB-like" evidence="1">
    <location>
        <begin position="3"/>
        <end position="119"/>
    </location>
</feature>
<reference evidence="2 3" key="1">
    <citation type="submission" date="2016-03" db="EMBL/GenBank/DDBJ databases">
        <authorList>
            <person name="Ploux O."/>
        </authorList>
    </citation>
    <scope>NUCLEOTIDE SEQUENCE [LARGE SCALE GENOMIC DNA]</scope>
    <source>
        <strain evidence="2 3">R-45371</strain>
    </source>
</reference>
<evidence type="ECO:0000313" key="2">
    <source>
        <dbReference type="EMBL" id="OAI02209.1"/>
    </source>
</evidence>